<keyword evidence="2" id="KW-1185">Reference proteome</keyword>
<gene>
    <name evidence="1" type="primary">Necator_chrX.g22055</name>
    <name evidence="1" type="ORF">RB195_021894</name>
</gene>
<dbReference type="EMBL" id="JAVFWL010000006">
    <property type="protein sequence ID" value="KAK6760601.1"/>
    <property type="molecule type" value="Genomic_DNA"/>
</dbReference>
<organism evidence="1 2">
    <name type="scientific">Necator americanus</name>
    <name type="common">Human hookworm</name>
    <dbReference type="NCBI Taxonomy" id="51031"/>
    <lineage>
        <taxon>Eukaryota</taxon>
        <taxon>Metazoa</taxon>
        <taxon>Ecdysozoa</taxon>
        <taxon>Nematoda</taxon>
        <taxon>Chromadorea</taxon>
        <taxon>Rhabditida</taxon>
        <taxon>Rhabditina</taxon>
        <taxon>Rhabditomorpha</taxon>
        <taxon>Strongyloidea</taxon>
        <taxon>Ancylostomatidae</taxon>
        <taxon>Bunostominae</taxon>
        <taxon>Necator</taxon>
    </lineage>
</organism>
<reference evidence="1 2" key="1">
    <citation type="submission" date="2023-08" db="EMBL/GenBank/DDBJ databases">
        <title>A Necator americanus chromosomal reference genome.</title>
        <authorList>
            <person name="Ilik V."/>
            <person name="Petrzelkova K.J."/>
            <person name="Pardy F."/>
            <person name="Fuh T."/>
            <person name="Niatou-Singa F.S."/>
            <person name="Gouil Q."/>
            <person name="Baker L."/>
            <person name="Ritchie M.E."/>
            <person name="Jex A.R."/>
            <person name="Gazzola D."/>
            <person name="Li H."/>
            <person name="Toshio Fujiwara R."/>
            <person name="Zhan B."/>
            <person name="Aroian R.V."/>
            <person name="Pafco B."/>
            <person name="Schwarz E.M."/>
        </authorList>
    </citation>
    <scope>NUCLEOTIDE SEQUENCE [LARGE SCALE GENOMIC DNA]</scope>
    <source>
        <strain evidence="1 2">Aroian</strain>
        <tissue evidence="1">Whole animal</tissue>
    </source>
</reference>
<proteinExistence type="predicted"/>
<dbReference type="Proteomes" id="UP001303046">
    <property type="component" value="Unassembled WGS sequence"/>
</dbReference>
<evidence type="ECO:0000313" key="2">
    <source>
        <dbReference type="Proteomes" id="UP001303046"/>
    </source>
</evidence>
<dbReference type="PANTHER" id="PTHR47027:SF20">
    <property type="entry name" value="REVERSE TRANSCRIPTASE-LIKE PROTEIN WITH RNA-DIRECTED DNA POLYMERASE DOMAIN"/>
    <property type="match status" value="1"/>
</dbReference>
<dbReference type="InterPro" id="IPR035979">
    <property type="entry name" value="RBD_domain_sf"/>
</dbReference>
<name>A0ABR1EFR3_NECAM</name>
<evidence type="ECO:0000313" key="1">
    <source>
        <dbReference type="EMBL" id="KAK6760601.1"/>
    </source>
</evidence>
<accession>A0ABR1EFR3</accession>
<comment type="caution">
    <text evidence="1">The sequence shown here is derived from an EMBL/GenBank/DDBJ whole genome shotgun (WGS) entry which is preliminary data.</text>
</comment>
<protein>
    <submittedName>
        <fullName evidence="1">Uncharacterized protein</fullName>
    </submittedName>
</protein>
<dbReference type="PANTHER" id="PTHR47027">
    <property type="entry name" value="REVERSE TRANSCRIPTASE DOMAIN-CONTAINING PROTEIN"/>
    <property type="match status" value="1"/>
</dbReference>
<dbReference type="SUPFAM" id="SSF54928">
    <property type="entry name" value="RNA-binding domain, RBD"/>
    <property type="match status" value="1"/>
</dbReference>
<sequence length="273" mass="31299">MTGSLNTFTIARRRVRVLKPPRELVSWPTAESTKDDVHAERMDPGSPFTLNGTNISECTSFVYLGRELNMMIDLTPELGRRRRAAWGAYKSIEDVVKKTKNTRLCAHLFNTTVLPALTYASETWAFRKQEENAAVLFLHMAHPHVIEAKRVQPVKKSEYHKNDQCVCVSIAYEPSTDDTVYGLLSLVVMMNEYDRNDRSVYVSMMNESFTDDRLCNLLSIAGPIERILSKTRMDGALVNAIVSFRRFESVIFTINYIKPVMESAKWMHIRPLR</sequence>